<proteinExistence type="predicted"/>
<evidence type="ECO:0000259" key="2">
    <source>
        <dbReference type="Pfam" id="PF19328"/>
    </source>
</evidence>
<accession>A0AA41Z369</accession>
<dbReference type="SUPFAM" id="SSF51735">
    <property type="entry name" value="NAD(P)-binding Rossmann-fold domains"/>
    <property type="match status" value="1"/>
</dbReference>
<dbReference type="Pfam" id="PF19328">
    <property type="entry name" value="DAP_DH_C"/>
    <property type="match status" value="1"/>
</dbReference>
<dbReference type="CDD" id="cd24146">
    <property type="entry name" value="nat-AmDH_N_like"/>
    <property type="match status" value="1"/>
</dbReference>
<dbReference type="Gene3D" id="3.40.50.720">
    <property type="entry name" value="NAD(P)-binding Rossmann-like Domain"/>
    <property type="match status" value="1"/>
</dbReference>
<name>A0AA41Z369_9HYPH</name>
<evidence type="ECO:0000256" key="1">
    <source>
        <dbReference type="SAM" id="MobiDB-lite"/>
    </source>
</evidence>
<protein>
    <recommendedName>
        <fullName evidence="2">2,4-diaminopentanoate dehydrogenase C-terminal domain-containing protein</fullName>
    </recommendedName>
</protein>
<organism evidence="3 4">
    <name type="scientific">Lichenifustis flavocetrariae</name>
    <dbReference type="NCBI Taxonomy" id="2949735"/>
    <lineage>
        <taxon>Bacteria</taxon>
        <taxon>Pseudomonadati</taxon>
        <taxon>Pseudomonadota</taxon>
        <taxon>Alphaproteobacteria</taxon>
        <taxon>Hyphomicrobiales</taxon>
        <taxon>Lichenihabitantaceae</taxon>
        <taxon>Lichenifustis</taxon>
    </lineage>
</organism>
<gene>
    <name evidence="3" type="ORF">M8523_29975</name>
</gene>
<evidence type="ECO:0000313" key="4">
    <source>
        <dbReference type="Proteomes" id="UP001165667"/>
    </source>
</evidence>
<comment type="caution">
    <text evidence="3">The sequence shown here is derived from an EMBL/GenBank/DDBJ whole genome shotgun (WGS) entry which is preliminary data.</text>
</comment>
<dbReference type="EMBL" id="JAMOIM010000042">
    <property type="protein sequence ID" value="MCW6512161.1"/>
    <property type="molecule type" value="Genomic_DNA"/>
</dbReference>
<feature type="region of interest" description="Disordered" evidence="1">
    <location>
        <begin position="338"/>
        <end position="359"/>
    </location>
</feature>
<reference evidence="3" key="1">
    <citation type="submission" date="2022-05" db="EMBL/GenBank/DDBJ databases">
        <authorList>
            <person name="Pankratov T."/>
        </authorList>
    </citation>
    <scope>NUCLEOTIDE SEQUENCE</scope>
    <source>
        <strain evidence="3">BP6-180914</strain>
    </source>
</reference>
<feature type="domain" description="2,4-diaminopentanoate dehydrogenase C-terminal" evidence="2">
    <location>
        <begin position="138"/>
        <end position="330"/>
    </location>
</feature>
<dbReference type="InterPro" id="IPR045760">
    <property type="entry name" value="DAP_DH_C"/>
</dbReference>
<evidence type="ECO:0000313" key="3">
    <source>
        <dbReference type="EMBL" id="MCW6512161.1"/>
    </source>
</evidence>
<dbReference type="InterPro" id="IPR036291">
    <property type="entry name" value="NAD(P)-bd_dom_sf"/>
</dbReference>
<dbReference type="Proteomes" id="UP001165667">
    <property type="component" value="Unassembled WGS sequence"/>
</dbReference>
<keyword evidence="4" id="KW-1185">Reference proteome</keyword>
<sequence length="359" mass="38157">MRPAILWGFGSLGRALATAIGVSRRFDIVAVIDTDPSLVGRTVSDLVPASRCDARVLATLDDYTDPRPVTLFHATTSDPSLVTTQILAALAKGHSVITAAEWMFHPWLRYGDAAEALDAAARAQATHVIGCGINPGFCFEALPLLLSRTVHNVAAVDILRVADVSGIGPSDFGHVGLGLNEEAFRTQVASHVIEGHMGFPESIAAVAECLDLAVDRMTDHLVPTLATRPLQLSHREVSLGQVVGITQTAIGYVADAPVLRMTLEMFLDPASYGRSPREVIDIRASRSFNLTVQPAAPPAEGAAAMMVYAAKMLPAMRSGLVSLLDLPIGESRARLRVTDTHRSPQGTEFAIGERSSAPA</sequence>
<dbReference type="RefSeq" id="WP_282588537.1">
    <property type="nucleotide sequence ID" value="NZ_JAMOIM010000042.1"/>
</dbReference>
<dbReference type="AlphaFoldDB" id="A0AA41Z369"/>